<dbReference type="Proteomes" id="UP000252669">
    <property type="component" value="Unassembled WGS sequence"/>
</dbReference>
<evidence type="ECO:0008006" key="4">
    <source>
        <dbReference type="Google" id="ProtNLM"/>
    </source>
</evidence>
<evidence type="ECO:0000256" key="1">
    <source>
        <dbReference type="SAM" id="Phobius"/>
    </source>
</evidence>
<evidence type="ECO:0000313" key="2">
    <source>
        <dbReference type="EMBL" id="RBQ29585.1"/>
    </source>
</evidence>
<name>A0A366MTL2_9BACT</name>
<keyword evidence="1" id="KW-0472">Membrane</keyword>
<protein>
    <recommendedName>
        <fullName evidence="4">DUF3649 domain-containing protein</fullName>
    </recommendedName>
</protein>
<feature type="transmembrane region" description="Helical" evidence="1">
    <location>
        <begin position="20"/>
        <end position="46"/>
    </location>
</feature>
<dbReference type="EMBL" id="PDKB01000004">
    <property type="protein sequence ID" value="RBQ29585.1"/>
    <property type="molecule type" value="Genomic_DNA"/>
</dbReference>
<dbReference type="RefSeq" id="WP_113893258.1">
    <property type="nucleotide sequence ID" value="NZ_CP182882.1"/>
</dbReference>
<dbReference type="OrthoDB" id="5348450at2"/>
<evidence type="ECO:0000313" key="3">
    <source>
        <dbReference type="Proteomes" id="UP000252669"/>
    </source>
</evidence>
<organism evidence="2 3">
    <name type="scientific">Aliarcobacter vitoriensis</name>
    <dbReference type="NCBI Taxonomy" id="2011099"/>
    <lineage>
        <taxon>Bacteria</taxon>
        <taxon>Pseudomonadati</taxon>
        <taxon>Campylobacterota</taxon>
        <taxon>Epsilonproteobacteria</taxon>
        <taxon>Campylobacterales</taxon>
        <taxon>Arcobacteraceae</taxon>
        <taxon>Aliarcobacter</taxon>
    </lineage>
</organism>
<sequence length="101" mass="11092">MRNYIRNLKIPEKSGKKIGLFRILCSIIGGLIVTLLAMALLVTIVPIGKEDITLATIIIDGSIWALIAFWISLSSSKYIALLRCLIPSLILAIALIILFNI</sequence>
<dbReference type="AlphaFoldDB" id="A0A366MTL2"/>
<keyword evidence="3" id="KW-1185">Reference proteome</keyword>
<reference evidence="2 3" key="1">
    <citation type="submission" date="2017-10" db="EMBL/GenBank/DDBJ databases">
        <title>Genomics of the genus Arcobacter.</title>
        <authorList>
            <person name="Perez-Cataluna A."/>
            <person name="Figueras M.J."/>
        </authorList>
    </citation>
    <scope>NUCLEOTIDE SEQUENCE [LARGE SCALE GENOMIC DNA]</scope>
    <source>
        <strain evidence="2 3">CECT 9230</strain>
    </source>
</reference>
<accession>A0A366MTL2</accession>
<keyword evidence="1" id="KW-1133">Transmembrane helix</keyword>
<gene>
    <name evidence="2" type="ORF">CRU91_02995</name>
</gene>
<comment type="caution">
    <text evidence="2">The sequence shown here is derived from an EMBL/GenBank/DDBJ whole genome shotgun (WGS) entry which is preliminary data.</text>
</comment>
<proteinExistence type="predicted"/>
<keyword evidence="1" id="KW-0812">Transmembrane</keyword>
<feature type="transmembrane region" description="Helical" evidence="1">
    <location>
        <begin position="52"/>
        <end position="73"/>
    </location>
</feature>
<feature type="transmembrane region" description="Helical" evidence="1">
    <location>
        <begin position="80"/>
        <end position="99"/>
    </location>
</feature>